<accession>A0AA37MDY8</accession>
<dbReference type="Proteomes" id="UP000887043">
    <property type="component" value="Unassembled WGS sequence"/>
</dbReference>
<reference evidence="1" key="1">
    <citation type="submission" date="2021-08" db="EMBL/GenBank/DDBJ databases">
        <title>Prevotella lacticifex sp. nov., isolated from rumen of cow.</title>
        <authorList>
            <person name="Shinkai T."/>
            <person name="Ikeyama N."/>
            <person name="Kumagai M."/>
            <person name="Ohmori H."/>
            <person name="Sakamoto M."/>
            <person name="Ohkuma M."/>
            <person name="Mitsumori M."/>
        </authorList>
    </citation>
    <scope>NUCLEOTIDE SEQUENCE</scope>
    <source>
        <strain evidence="1">DSM 11371</strain>
    </source>
</reference>
<name>A0AA37MDY8_SEGBR</name>
<organism evidence="1 2">
    <name type="scientific">Segatella bryantii</name>
    <name type="common">Prevotella bryantii</name>
    <dbReference type="NCBI Taxonomy" id="77095"/>
    <lineage>
        <taxon>Bacteria</taxon>
        <taxon>Pseudomonadati</taxon>
        <taxon>Bacteroidota</taxon>
        <taxon>Bacteroidia</taxon>
        <taxon>Bacteroidales</taxon>
        <taxon>Prevotellaceae</taxon>
        <taxon>Segatella</taxon>
    </lineage>
</organism>
<protein>
    <submittedName>
        <fullName evidence="1">Uncharacterized protein</fullName>
    </submittedName>
</protein>
<dbReference type="EMBL" id="BPTR01000001">
    <property type="protein sequence ID" value="GJG27368.1"/>
    <property type="molecule type" value="Genomic_DNA"/>
</dbReference>
<evidence type="ECO:0000313" key="1">
    <source>
        <dbReference type="EMBL" id="GJG27368.1"/>
    </source>
</evidence>
<sequence length="109" mass="12972">MFVLMMPTIESICEDYGLDYNDTNEEELLEQQGLEAYHIEVNDGESFEIPQCFTGRIEQDEQNYYKKVLVDEDMDYYEREVIQDDLPSGLYQLDKDEITVKQIYQTDVF</sequence>
<evidence type="ECO:0000313" key="2">
    <source>
        <dbReference type="Proteomes" id="UP000887043"/>
    </source>
</evidence>
<dbReference type="AlphaFoldDB" id="A0AA37MDY8"/>
<proteinExistence type="predicted"/>
<comment type="caution">
    <text evidence="1">The sequence shown here is derived from an EMBL/GenBank/DDBJ whole genome shotgun (WGS) entry which is preliminary data.</text>
</comment>
<gene>
    <name evidence="1" type="ORF">PRRU23_10680</name>
</gene>